<proteinExistence type="predicted"/>
<dbReference type="PANTHER" id="PTHR22891">
    <property type="entry name" value="EUKARYOTIC TRANSLATION INITIATION FACTOR 2C"/>
    <property type="match status" value="1"/>
</dbReference>
<gene>
    <name evidence="3" type="ORF">K7X08_026506</name>
</gene>
<evidence type="ECO:0000313" key="3">
    <source>
        <dbReference type="EMBL" id="KAJ8540117.1"/>
    </source>
</evidence>
<protein>
    <recommendedName>
        <fullName evidence="2">Piwi domain-containing protein</fullName>
    </recommendedName>
</protein>
<dbReference type="Gene3D" id="3.40.50.2300">
    <property type="match status" value="1"/>
</dbReference>
<sequence>MNCSTTTKPHADRVHNSVNHPKFYGESKLERAFYGGSKIQQQGDGNNIGLHASSKVGCNNPRQSEVGGVQWPKERDSHSTLPQNSNQICPRNQVPSESIHKELYNSVKSNTKEASSTTHNPCKHEGKGEMGLVSDLIKCGKQKGIMVDDPFDVFEESPQVRRAPPLVRVEKMFEQVQSKLPGAPKFLLCLLSERKNGNVYGPWKRKNLIEYGIVTKCIAPTRVNDQYITNVLLKINAKLGGLNSMLTVEHSPSIHMVSKVPTIILGMDMSHGSPGQSDDLSIVAVVSSS</sequence>
<dbReference type="EMBL" id="JAJAGQ010000016">
    <property type="protein sequence ID" value="KAJ8540117.1"/>
    <property type="molecule type" value="Genomic_DNA"/>
</dbReference>
<reference evidence="4" key="1">
    <citation type="journal article" date="2023" name="Proc. Natl. Acad. Sci. U.S.A.">
        <title>Genomic and structural basis for evolution of tropane alkaloid biosynthesis.</title>
        <authorList>
            <person name="Wanga Y.-J."/>
            <person name="Taina T."/>
            <person name="Yua J.-Y."/>
            <person name="Lia J."/>
            <person name="Xua B."/>
            <person name="Chenc J."/>
            <person name="D'Auriad J.C."/>
            <person name="Huanga J.-P."/>
            <person name="Huanga S.-X."/>
        </authorList>
    </citation>
    <scope>NUCLEOTIDE SEQUENCE [LARGE SCALE GENOMIC DNA]</scope>
    <source>
        <strain evidence="4">cv. KIB-2019</strain>
    </source>
</reference>
<evidence type="ECO:0000256" key="1">
    <source>
        <dbReference type="SAM" id="MobiDB-lite"/>
    </source>
</evidence>
<name>A0A9Q1LQX9_9SOLA</name>
<feature type="region of interest" description="Disordered" evidence="1">
    <location>
        <begin position="54"/>
        <end position="92"/>
    </location>
</feature>
<dbReference type="SUPFAM" id="SSF53098">
    <property type="entry name" value="Ribonuclease H-like"/>
    <property type="match status" value="1"/>
</dbReference>
<dbReference type="Pfam" id="PF02171">
    <property type="entry name" value="Piwi"/>
    <property type="match status" value="1"/>
</dbReference>
<dbReference type="AlphaFoldDB" id="A0A9Q1LQX9"/>
<organism evidence="3 4">
    <name type="scientific">Anisodus acutangulus</name>
    <dbReference type="NCBI Taxonomy" id="402998"/>
    <lineage>
        <taxon>Eukaryota</taxon>
        <taxon>Viridiplantae</taxon>
        <taxon>Streptophyta</taxon>
        <taxon>Embryophyta</taxon>
        <taxon>Tracheophyta</taxon>
        <taxon>Spermatophyta</taxon>
        <taxon>Magnoliopsida</taxon>
        <taxon>eudicotyledons</taxon>
        <taxon>Gunneridae</taxon>
        <taxon>Pentapetalae</taxon>
        <taxon>asterids</taxon>
        <taxon>lamiids</taxon>
        <taxon>Solanales</taxon>
        <taxon>Solanaceae</taxon>
        <taxon>Solanoideae</taxon>
        <taxon>Hyoscyameae</taxon>
        <taxon>Anisodus</taxon>
    </lineage>
</organism>
<dbReference type="Proteomes" id="UP001152561">
    <property type="component" value="Unassembled WGS sequence"/>
</dbReference>
<dbReference type="InterPro" id="IPR003165">
    <property type="entry name" value="Piwi"/>
</dbReference>
<accession>A0A9Q1LQX9</accession>
<dbReference type="GO" id="GO:0003676">
    <property type="term" value="F:nucleic acid binding"/>
    <property type="evidence" value="ECO:0007669"/>
    <property type="project" value="InterPro"/>
</dbReference>
<evidence type="ECO:0000259" key="2">
    <source>
        <dbReference type="PROSITE" id="PS50822"/>
    </source>
</evidence>
<feature type="region of interest" description="Disordered" evidence="1">
    <location>
        <begin position="1"/>
        <end position="22"/>
    </location>
</feature>
<comment type="caution">
    <text evidence="3">The sequence shown here is derived from an EMBL/GenBank/DDBJ whole genome shotgun (WGS) entry which is preliminary data.</text>
</comment>
<keyword evidence="4" id="KW-1185">Reference proteome</keyword>
<evidence type="ECO:0000313" key="4">
    <source>
        <dbReference type="Proteomes" id="UP001152561"/>
    </source>
</evidence>
<feature type="domain" description="Piwi" evidence="2">
    <location>
        <begin position="186"/>
        <end position="289"/>
    </location>
</feature>
<dbReference type="OrthoDB" id="1654885at2759"/>
<dbReference type="InterPro" id="IPR012337">
    <property type="entry name" value="RNaseH-like_sf"/>
</dbReference>
<dbReference type="PROSITE" id="PS50822">
    <property type="entry name" value="PIWI"/>
    <property type="match status" value="1"/>
</dbReference>
<feature type="compositionally biased region" description="Polar residues" evidence="1">
    <location>
        <begin position="79"/>
        <end position="92"/>
    </location>
</feature>